<keyword evidence="2" id="KW-0812">Transmembrane</keyword>
<dbReference type="WBParaSite" id="ALUE_0000387001-mRNA-1">
    <property type="protein sequence ID" value="ALUE_0000387001-mRNA-1"/>
    <property type="gene ID" value="ALUE_0000387001"/>
</dbReference>
<evidence type="ECO:0000256" key="2">
    <source>
        <dbReference type="SAM" id="Phobius"/>
    </source>
</evidence>
<feature type="transmembrane region" description="Helical" evidence="2">
    <location>
        <begin position="76"/>
        <end position="94"/>
    </location>
</feature>
<evidence type="ECO:0000313" key="4">
    <source>
        <dbReference type="WBParaSite" id="ALUE_0000387001-mRNA-1"/>
    </source>
</evidence>
<keyword evidence="3" id="KW-1185">Reference proteome</keyword>
<keyword evidence="2" id="KW-0472">Membrane</keyword>
<dbReference type="Proteomes" id="UP000036681">
    <property type="component" value="Unplaced"/>
</dbReference>
<evidence type="ECO:0000256" key="1">
    <source>
        <dbReference type="SAM" id="MobiDB-lite"/>
    </source>
</evidence>
<protein>
    <submittedName>
        <fullName evidence="4">OCIA domain-containing protein</fullName>
    </submittedName>
</protein>
<feature type="transmembrane region" description="Helical" evidence="2">
    <location>
        <begin position="109"/>
        <end position="126"/>
    </location>
</feature>
<dbReference type="AlphaFoldDB" id="A0A0M3HPL5"/>
<proteinExistence type="predicted"/>
<evidence type="ECO:0000313" key="3">
    <source>
        <dbReference type="Proteomes" id="UP000036681"/>
    </source>
</evidence>
<accession>A0A0M3HPL5</accession>
<reference evidence="4" key="1">
    <citation type="submission" date="2017-02" db="UniProtKB">
        <authorList>
            <consortium name="WormBaseParasite"/>
        </authorList>
    </citation>
    <scope>IDENTIFICATION</scope>
</reference>
<feature type="region of interest" description="Disordered" evidence="1">
    <location>
        <begin position="187"/>
        <end position="242"/>
    </location>
</feature>
<name>A0A0M3HPL5_ASCLU</name>
<organism evidence="3 4">
    <name type="scientific">Ascaris lumbricoides</name>
    <name type="common">Giant roundworm</name>
    <dbReference type="NCBI Taxonomy" id="6252"/>
    <lineage>
        <taxon>Eukaryota</taxon>
        <taxon>Metazoa</taxon>
        <taxon>Ecdysozoa</taxon>
        <taxon>Nematoda</taxon>
        <taxon>Chromadorea</taxon>
        <taxon>Rhabditida</taxon>
        <taxon>Spirurina</taxon>
        <taxon>Ascaridomorpha</taxon>
        <taxon>Ascaridoidea</taxon>
        <taxon>Ascarididae</taxon>
        <taxon>Ascaris</taxon>
    </lineage>
</organism>
<keyword evidence="2" id="KW-1133">Transmembrane helix</keyword>
<sequence length="242" mass="27067">MSSSTIRRVIAEVNWCFDTWAGLRSFLTEVHFEMNTPANSSRRLTSEEVQHLLQKLSSDEQKELGQMLKVCTTEMTFTRGIPFAAAVIGSLYFARKRLPPALHFGPKKWPFYVVVGIGALTTANLLSMSNCTERIQPHLNALWQKYSSESSSGVSYEDLRRRNREAIPVSQAELATSKRGDIAPFVGQQQQQQPASSTYSKGFDWKGTQSQTSPFSYDEPSYMSGTPVGVPKKTQYGDEGFS</sequence>